<dbReference type="STRING" id="1157490.EL26_20260"/>
<sequence length="167" mass="19378">MSWISFISQDEDRDLEIEKLRQELMPHIQAEYGYSLDDVSVTLSQSNHSQLDVQIISHGVPKLQFKLTDVKSIPALYEICRNQGSPSVLLIADLNIQTASSETLAYCHFLCMLLIRWAECILIESTDALQAPEEFRIIWKDMFEFHEFLWDDKSFWKGDDPAAFTSW</sequence>
<dbReference type="EMBL" id="JMIR01000036">
    <property type="protein sequence ID" value="KEO81535.1"/>
    <property type="molecule type" value="Genomic_DNA"/>
</dbReference>
<gene>
    <name evidence="1" type="ORF">EL26_20260</name>
</gene>
<evidence type="ECO:0000313" key="2">
    <source>
        <dbReference type="Proteomes" id="UP000027931"/>
    </source>
</evidence>
<name>A0A074LLW4_9BACL</name>
<dbReference type="RefSeq" id="WP_038092886.1">
    <property type="nucleotide sequence ID" value="NZ_JMIR01000036.1"/>
</dbReference>
<accession>A0A074LLW4</accession>
<comment type="caution">
    <text evidence="1">The sequence shown here is derived from an EMBL/GenBank/DDBJ whole genome shotgun (WGS) entry which is preliminary data.</text>
</comment>
<protein>
    <submittedName>
        <fullName evidence="1">Uncharacterized protein</fullName>
    </submittedName>
</protein>
<keyword evidence="2" id="KW-1185">Reference proteome</keyword>
<reference evidence="1 2" key="1">
    <citation type="journal article" date="2013" name="Int. J. Syst. Evol. Microbiol.">
        <title>Tumebacillus flagellatus sp. nov., an alpha-amylase/pullulanase-producing bacterium isolated from cassava wastewater.</title>
        <authorList>
            <person name="Wang Q."/>
            <person name="Xie N."/>
            <person name="Qin Y."/>
            <person name="Shen N."/>
            <person name="Zhu J."/>
            <person name="Mi H."/>
            <person name="Huang R."/>
        </authorList>
    </citation>
    <scope>NUCLEOTIDE SEQUENCE [LARGE SCALE GENOMIC DNA]</scope>
    <source>
        <strain evidence="1 2">GST4</strain>
    </source>
</reference>
<organism evidence="1 2">
    <name type="scientific">Tumebacillus flagellatus</name>
    <dbReference type="NCBI Taxonomy" id="1157490"/>
    <lineage>
        <taxon>Bacteria</taxon>
        <taxon>Bacillati</taxon>
        <taxon>Bacillota</taxon>
        <taxon>Bacilli</taxon>
        <taxon>Bacillales</taxon>
        <taxon>Alicyclobacillaceae</taxon>
        <taxon>Tumebacillus</taxon>
    </lineage>
</organism>
<dbReference type="AlphaFoldDB" id="A0A074LLW4"/>
<proteinExistence type="predicted"/>
<dbReference type="Proteomes" id="UP000027931">
    <property type="component" value="Unassembled WGS sequence"/>
</dbReference>
<evidence type="ECO:0000313" key="1">
    <source>
        <dbReference type="EMBL" id="KEO81535.1"/>
    </source>
</evidence>